<dbReference type="AlphaFoldDB" id="A0A5D3C4U8"/>
<accession>A0A5D3C4U8</accession>
<evidence type="ECO:0000313" key="2">
    <source>
        <dbReference type="EMBL" id="TYK06344.1"/>
    </source>
</evidence>
<evidence type="ECO:0000313" key="4">
    <source>
        <dbReference type="Proteomes" id="UP000321947"/>
    </source>
</evidence>
<comment type="caution">
    <text evidence="2">The sequence shown here is derived from an EMBL/GenBank/DDBJ whole genome shotgun (WGS) entry which is preliminary data.</text>
</comment>
<dbReference type="Proteomes" id="UP000321393">
    <property type="component" value="Unassembled WGS sequence"/>
</dbReference>
<dbReference type="EMBL" id="SSTD01013547">
    <property type="protein sequence ID" value="TYK06344.1"/>
    <property type="molecule type" value="Genomic_DNA"/>
</dbReference>
<dbReference type="Proteomes" id="UP000321947">
    <property type="component" value="Unassembled WGS sequence"/>
</dbReference>
<gene>
    <name evidence="2" type="ORF">E5676_scaffold163G00170</name>
    <name evidence="1" type="ORF">E6C27_scaffold89G00180</name>
</gene>
<evidence type="ECO:0000313" key="1">
    <source>
        <dbReference type="EMBL" id="KAA0061800.1"/>
    </source>
</evidence>
<protein>
    <submittedName>
        <fullName evidence="2">Uncharacterized protein</fullName>
    </submittedName>
</protein>
<proteinExistence type="predicted"/>
<dbReference type="EMBL" id="SSTE01004728">
    <property type="protein sequence ID" value="KAA0061800.1"/>
    <property type="molecule type" value="Genomic_DNA"/>
</dbReference>
<evidence type="ECO:0000313" key="3">
    <source>
        <dbReference type="Proteomes" id="UP000321393"/>
    </source>
</evidence>
<organism evidence="2 4">
    <name type="scientific">Cucumis melo var. makuwa</name>
    <name type="common">Oriental melon</name>
    <dbReference type="NCBI Taxonomy" id="1194695"/>
    <lineage>
        <taxon>Eukaryota</taxon>
        <taxon>Viridiplantae</taxon>
        <taxon>Streptophyta</taxon>
        <taxon>Embryophyta</taxon>
        <taxon>Tracheophyta</taxon>
        <taxon>Spermatophyta</taxon>
        <taxon>Magnoliopsida</taxon>
        <taxon>eudicotyledons</taxon>
        <taxon>Gunneridae</taxon>
        <taxon>Pentapetalae</taxon>
        <taxon>rosids</taxon>
        <taxon>fabids</taxon>
        <taxon>Cucurbitales</taxon>
        <taxon>Cucurbitaceae</taxon>
        <taxon>Benincaseae</taxon>
        <taxon>Cucumis</taxon>
    </lineage>
</organism>
<name>A0A5D3C4U8_CUCMM</name>
<sequence>MRFVSSDFDDADIFVTDNKIVPSHPASYYVAAVGGGKEVTSFSSSVAHRCFRRMSPPNASYLERSASSVPFGVCNIQGSCASSHMFLHSGNSWE</sequence>
<reference evidence="3 4" key="1">
    <citation type="submission" date="2019-08" db="EMBL/GenBank/DDBJ databases">
        <title>Draft genome sequences of two oriental melons (Cucumis melo L. var makuwa).</title>
        <authorList>
            <person name="Kwon S.-Y."/>
        </authorList>
    </citation>
    <scope>NUCLEOTIDE SEQUENCE [LARGE SCALE GENOMIC DNA]</scope>
    <source>
        <strain evidence="4">cv. Chang Bougi</strain>
        <strain evidence="3">cv. SW 3</strain>
        <tissue evidence="2">Leaf</tissue>
    </source>
</reference>